<dbReference type="InterPro" id="IPR002110">
    <property type="entry name" value="Ankyrin_rpt"/>
</dbReference>
<dbReference type="EMBL" id="LAOR01000012">
    <property type="protein sequence ID" value="KJW07633.1"/>
    <property type="molecule type" value="Genomic_DNA"/>
</dbReference>
<keyword evidence="1" id="KW-0040">ANK repeat</keyword>
<organism evidence="2 3">
    <name type="scientific">Orientia tsutsugamushi str. UT144</name>
    <dbReference type="NCBI Taxonomy" id="1441384"/>
    <lineage>
        <taxon>Bacteria</taxon>
        <taxon>Pseudomonadati</taxon>
        <taxon>Pseudomonadota</taxon>
        <taxon>Alphaproteobacteria</taxon>
        <taxon>Rickettsiales</taxon>
        <taxon>Rickettsiaceae</taxon>
        <taxon>Rickettsieae</taxon>
        <taxon>Orientia</taxon>
    </lineage>
</organism>
<dbReference type="AlphaFoldDB" id="A0A0F3RMZ7"/>
<dbReference type="SUPFAM" id="SSF48403">
    <property type="entry name" value="Ankyrin repeat"/>
    <property type="match status" value="1"/>
</dbReference>
<evidence type="ECO:0000313" key="2">
    <source>
        <dbReference type="EMBL" id="KJW07633.1"/>
    </source>
</evidence>
<proteinExistence type="predicted"/>
<accession>A0A0F3RMZ7</accession>
<dbReference type="Gene3D" id="1.25.40.20">
    <property type="entry name" value="Ankyrin repeat-containing domain"/>
    <property type="match status" value="1"/>
</dbReference>
<reference evidence="2 3" key="1">
    <citation type="submission" date="2015-01" db="EMBL/GenBank/DDBJ databases">
        <title>Genome Sequencing of Rickettsiales.</title>
        <authorList>
            <person name="Daugherty S.C."/>
            <person name="Su Q."/>
            <person name="Abolude K."/>
            <person name="Beier-Sexton M."/>
            <person name="Carlyon J.A."/>
            <person name="Carter R."/>
            <person name="Day N.P."/>
            <person name="Dumler S.J."/>
            <person name="Dyachenko V."/>
            <person name="Godinez A."/>
            <person name="Kurtti T.J."/>
            <person name="Lichay M."/>
            <person name="Mullins K.E."/>
            <person name="Ott S."/>
            <person name="Pappas-Brown V."/>
            <person name="Paris D.H."/>
            <person name="Patel P."/>
            <person name="Richards A.L."/>
            <person name="Sadzewicz L."/>
            <person name="Sears K."/>
            <person name="Seidman D."/>
            <person name="Sengamalay N."/>
            <person name="Stenos J."/>
            <person name="Tallon L.J."/>
            <person name="Vincent G."/>
            <person name="Fraser C.M."/>
            <person name="Munderloh U."/>
            <person name="Dunning-Hotopp J.C."/>
        </authorList>
    </citation>
    <scope>NUCLEOTIDE SEQUENCE [LARGE SCALE GENOMIC DNA]</scope>
    <source>
        <strain evidence="2 3">UT144</strain>
    </source>
</reference>
<dbReference type="PATRIC" id="fig|1441384.3.peg.271"/>
<comment type="caution">
    <text evidence="2">The sequence shown here is derived from an EMBL/GenBank/DDBJ whole genome shotgun (WGS) entry which is preliminary data.</text>
</comment>
<feature type="repeat" description="ANK" evidence="1">
    <location>
        <begin position="102"/>
        <end position="134"/>
    </location>
</feature>
<dbReference type="InterPro" id="IPR036770">
    <property type="entry name" value="Ankyrin_rpt-contain_sf"/>
</dbReference>
<sequence>MSDKTLRLQAQQYKKLYRISHKCKTDLDKIEEVTPELATYLLPHAIRNDDLSLLKLLIKNGAKLHTVDRFGNLPIHYFNQNLRILKFIVKKDKNCINESNSLGQTIIDILAGKNNYEAVKYLLRIGAAKDIKDKYKNTEDVFFSDYSIQTLLKPCMPIIEQIENEDSQGIINEGLYDTTTHYINSNMELVINLNKLSALRSHLNQFKQTIFSIASNNEKNILVQYSINVTLAKQDIKTLLESTVKWLPLYKTQILLKSYIPIIEKIESSNVYPALEISKKYDDGIKECNHYQEKITTSKSHDTTMCLIDDSTLGVQEIRDIYVNDAKQILFGQSVSYVEEYNV</sequence>
<evidence type="ECO:0000313" key="3">
    <source>
        <dbReference type="Proteomes" id="UP000033580"/>
    </source>
</evidence>
<name>A0A0F3RMZ7_ORITS</name>
<protein>
    <submittedName>
        <fullName evidence="2">Ankyrin repeat family protein</fullName>
    </submittedName>
</protein>
<dbReference type="Proteomes" id="UP000033580">
    <property type="component" value="Unassembled WGS sequence"/>
</dbReference>
<dbReference type="PROSITE" id="PS50088">
    <property type="entry name" value="ANK_REPEAT"/>
    <property type="match status" value="1"/>
</dbReference>
<gene>
    <name evidence="2" type="ORF">OTUT144_0311</name>
</gene>
<evidence type="ECO:0000256" key="1">
    <source>
        <dbReference type="PROSITE-ProRule" id="PRU00023"/>
    </source>
</evidence>
<dbReference type="Pfam" id="PF12796">
    <property type="entry name" value="Ank_2"/>
    <property type="match status" value="1"/>
</dbReference>